<dbReference type="RefSeq" id="WP_133880718.1">
    <property type="nucleotide sequence ID" value="NZ_MWIN01000030.1"/>
</dbReference>
<evidence type="ECO:0000256" key="11">
    <source>
        <dbReference type="ARBA" id="ARBA00023251"/>
    </source>
</evidence>
<keyword evidence="9" id="KW-0443">Lipid metabolism</keyword>
<comment type="catalytic activity">
    <reaction evidence="13">
        <text>L-lysyl-tRNA(Lys) + a 1,2-diacyl-sn-glycero-3-phospho-(1'-sn-glycerol) = a 1,2-diacyl-sn-glycero-3-phospho-1'-(3'-O-L-lysyl)-sn-glycerol + tRNA(Lys)</text>
        <dbReference type="Rhea" id="RHEA:10668"/>
        <dbReference type="Rhea" id="RHEA-COMP:9696"/>
        <dbReference type="Rhea" id="RHEA-COMP:9697"/>
        <dbReference type="ChEBI" id="CHEBI:64716"/>
        <dbReference type="ChEBI" id="CHEBI:75792"/>
        <dbReference type="ChEBI" id="CHEBI:78442"/>
        <dbReference type="ChEBI" id="CHEBI:78529"/>
        <dbReference type="EC" id="2.3.2.3"/>
    </reaction>
</comment>
<dbReference type="SUPFAM" id="SSF55729">
    <property type="entry name" value="Acyl-CoA N-acyltransferases (Nat)"/>
    <property type="match status" value="1"/>
</dbReference>
<dbReference type="NCBIfam" id="NF033480">
    <property type="entry name" value="bifunc_MprF"/>
    <property type="match status" value="1"/>
</dbReference>
<gene>
    <name evidence="16" type="ORF">DFR24_1589</name>
</gene>
<evidence type="ECO:0000256" key="4">
    <source>
        <dbReference type="ARBA" id="ARBA00021546"/>
    </source>
</evidence>
<dbReference type="InterPro" id="IPR022791">
    <property type="entry name" value="L-PG_synthase/AglD"/>
</dbReference>
<dbReference type="GO" id="GO:0055091">
    <property type="term" value="P:phospholipid homeostasis"/>
    <property type="evidence" value="ECO:0007669"/>
    <property type="project" value="TreeGrafter"/>
</dbReference>
<reference evidence="16 17" key="1">
    <citation type="submission" date="2019-03" db="EMBL/GenBank/DDBJ databases">
        <title>Genomic Encyclopedia of Type Strains, Phase IV (KMG-IV): sequencing the most valuable type-strain genomes for metagenomic binning, comparative biology and taxonomic classification.</title>
        <authorList>
            <person name="Goeker M."/>
        </authorList>
    </citation>
    <scope>NUCLEOTIDE SEQUENCE [LARGE SCALE GENOMIC DNA]</scope>
    <source>
        <strain evidence="16 17">DSM 26377</strain>
    </source>
</reference>
<dbReference type="GO" id="GO:0005886">
    <property type="term" value="C:plasma membrane"/>
    <property type="evidence" value="ECO:0007669"/>
    <property type="project" value="UniProtKB-SubCell"/>
</dbReference>
<evidence type="ECO:0000256" key="14">
    <source>
        <dbReference type="SAM" id="Phobius"/>
    </source>
</evidence>
<protein>
    <recommendedName>
        <fullName evidence="4">Phosphatidylglycerol lysyltransferase</fullName>
        <ecNumber evidence="3">2.3.2.3</ecNumber>
    </recommendedName>
    <alternativeName>
        <fullName evidence="12">Lysylphosphatidylglycerol synthase</fullName>
    </alternativeName>
</protein>
<dbReference type="PANTHER" id="PTHR34697">
    <property type="entry name" value="PHOSPHATIDYLGLYCEROL LYSYLTRANSFERASE"/>
    <property type="match status" value="1"/>
</dbReference>
<evidence type="ECO:0000256" key="13">
    <source>
        <dbReference type="ARBA" id="ARBA00047540"/>
    </source>
</evidence>
<feature type="transmembrane region" description="Helical" evidence="14">
    <location>
        <begin position="302"/>
        <end position="318"/>
    </location>
</feature>
<feature type="domain" description="Phosphatidylglycerol lysyltransferase C-terminal" evidence="15">
    <location>
        <begin position="547"/>
        <end position="834"/>
    </location>
</feature>
<feature type="transmembrane region" description="Helical" evidence="14">
    <location>
        <begin position="23"/>
        <end position="43"/>
    </location>
</feature>
<evidence type="ECO:0000313" key="17">
    <source>
        <dbReference type="Proteomes" id="UP000295341"/>
    </source>
</evidence>
<feature type="transmembrane region" description="Helical" evidence="14">
    <location>
        <begin position="220"/>
        <end position="243"/>
    </location>
</feature>
<dbReference type="InterPro" id="IPR051211">
    <property type="entry name" value="PG_lysyltransferase"/>
</dbReference>
<feature type="transmembrane region" description="Helical" evidence="14">
    <location>
        <begin position="502"/>
        <end position="519"/>
    </location>
</feature>
<dbReference type="GO" id="GO:0046677">
    <property type="term" value="P:response to antibiotic"/>
    <property type="evidence" value="ECO:0007669"/>
    <property type="project" value="UniProtKB-KW"/>
</dbReference>
<evidence type="ECO:0000256" key="9">
    <source>
        <dbReference type="ARBA" id="ARBA00023098"/>
    </source>
</evidence>
<feature type="transmembrane region" description="Helical" evidence="14">
    <location>
        <begin position="374"/>
        <end position="395"/>
    </location>
</feature>
<sequence>MGDSLASLETEVAPAGASRLKRWTPWLLGFAFVALGALCFEALKDMATELRYEAVVDAIHDTDSLRLVLAGLATALSYFLLTGYDYFALRYVGAVVPYRVAGQAAFIAYALSNSIGLGVLTGGAVRLRLYGAAGIEPERVGRAIAFNALCFGLGVGVVGALSLMWAADAVAPAIHVPAWLVRGVAAAFLVAIATLVWMCRNGGERRFLGRITIQAPALALTLPTLLISAFDIAASAMVLWVLLPEGSVDFAPFLAFYAVAVVLGILSHLPGGIGVFEAVMLLALGGDAPPEDLAGALVLYRVIYYVLPLMLALAWLVIHELRRARETAVVRAMVGLTPTLMAALTLIVGTMLLMSGVTPATVEATTLLALHVPLPVVEAAHFLGSIAGLAMLFVARGMIQRIDAAWWAGVALGLLSLVLALPKGIAVNEALVLTGFVALLSASRRQFTRHASLLAQPFSTGWTAAIVAILATVTLLLFMVYRDVPYTQELWWEFEFDAHAPRSLRALLAVALLALAFGLRQLFRPASPTLQQVDRAALDRAALVVSAQDKADAGLALMGDKQLLFSESGKAFVMYGRRGRSWVGLFDPIGPENEVPELIWRFLEQAREAGGRASFYQVRPEYLPHYLDAGLRPLKLGEHASVDLPSFTLKGSRRANLRQGVSRGEREGLTFEVIPADDLRSVIAELRAVSDAWLREHRAAEKSFSLGAFAENYVLRQPVAITRHNGRLVAFATLMVTDRKIEASVDLMRHLPDAPKGTMDFLFVKVMLYFQTENFQRFGLGMAPLSGMVEHPLAPNWHRLGRLLFSHGEHFYNFQGLRAFKEKFDPQWQPRYLAAPGGVAPLLVLADTAALISGGLRSMVSRQETAKR</sequence>
<evidence type="ECO:0000256" key="12">
    <source>
        <dbReference type="ARBA" id="ARBA00031899"/>
    </source>
</evidence>
<evidence type="ECO:0000256" key="3">
    <source>
        <dbReference type="ARBA" id="ARBA00012014"/>
    </source>
</evidence>
<dbReference type="AlphaFoldDB" id="A0A4R7PFP9"/>
<dbReference type="InterPro" id="IPR016181">
    <property type="entry name" value="Acyl_CoA_acyltransferase"/>
</dbReference>
<keyword evidence="6 16" id="KW-0808">Transferase</keyword>
<comment type="subcellular location">
    <subcellularLocation>
        <location evidence="1">Cell membrane</location>
        <topology evidence="1">Multi-pass membrane protein</topology>
    </subcellularLocation>
</comment>
<dbReference type="EMBL" id="SOBT01000008">
    <property type="protein sequence ID" value="TDU32200.1"/>
    <property type="molecule type" value="Genomic_DNA"/>
</dbReference>
<feature type="transmembrane region" description="Helical" evidence="14">
    <location>
        <begin position="249"/>
        <end position="266"/>
    </location>
</feature>
<dbReference type="Pfam" id="PF09924">
    <property type="entry name" value="LPG_synthase_C"/>
    <property type="match status" value="1"/>
</dbReference>
<keyword evidence="11" id="KW-0046">Antibiotic resistance</keyword>
<keyword evidence="5" id="KW-1003">Cell membrane</keyword>
<comment type="similarity">
    <text evidence="2">Belongs to the LPG synthase family.</text>
</comment>
<feature type="transmembrane region" description="Helical" evidence="14">
    <location>
        <begin position="462"/>
        <end position="482"/>
    </location>
</feature>
<dbReference type="InterPro" id="IPR024320">
    <property type="entry name" value="LPG_synthase_C"/>
</dbReference>
<keyword evidence="10 14" id="KW-0472">Membrane</keyword>
<evidence type="ECO:0000256" key="1">
    <source>
        <dbReference type="ARBA" id="ARBA00004651"/>
    </source>
</evidence>
<evidence type="ECO:0000259" key="15">
    <source>
        <dbReference type="Pfam" id="PF09924"/>
    </source>
</evidence>
<evidence type="ECO:0000313" key="16">
    <source>
        <dbReference type="EMBL" id="TDU32200.1"/>
    </source>
</evidence>
<evidence type="ECO:0000256" key="10">
    <source>
        <dbReference type="ARBA" id="ARBA00023136"/>
    </source>
</evidence>
<feature type="transmembrane region" description="Helical" evidence="14">
    <location>
        <begin position="402"/>
        <end position="419"/>
    </location>
</feature>
<dbReference type="GO" id="GO:0050071">
    <property type="term" value="F:phosphatidylglycerol lysyltransferase activity"/>
    <property type="evidence" value="ECO:0007669"/>
    <property type="project" value="UniProtKB-EC"/>
</dbReference>
<evidence type="ECO:0000256" key="8">
    <source>
        <dbReference type="ARBA" id="ARBA00022989"/>
    </source>
</evidence>
<feature type="transmembrane region" description="Helical" evidence="14">
    <location>
        <begin position="146"/>
        <end position="167"/>
    </location>
</feature>
<evidence type="ECO:0000256" key="5">
    <source>
        <dbReference type="ARBA" id="ARBA00022475"/>
    </source>
</evidence>
<keyword evidence="7 14" id="KW-0812">Transmembrane</keyword>
<evidence type="ECO:0000256" key="7">
    <source>
        <dbReference type="ARBA" id="ARBA00022692"/>
    </source>
</evidence>
<keyword evidence="17" id="KW-1185">Reference proteome</keyword>
<feature type="transmembrane region" description="Helical" evidence="14">
    <location>
        <begin position="330"/>
        <end position="354"/>
    </location>
</feature>
<proteinExistence type="inferred from homology"/>
<dbReference type="GO" id="GO:0006629">
    <property type="term" value="P:lipid metabolic process"/>
    <property type="evidence" value="ECO:0007669"/>
    <property type="project" value="UniProtKB-KW"/>
</dbReference>
<dbReference type="Pfam" id="PF03706">
    <property type="entry name" value="LPG_synthase_TM"/>
    <property type="match status" value="1"/>
</dbReference>
<evidence type="ECO:0000256" key="2">
    <source>
        <dbReference type="ARBA" id="ARBA00008627"/>
    </source>
</evidence>
<dbReference type="EC" id="2.3.2.3" evidence="3"/>
<dbReference type="OrthoDB" id="145485at2"/>
<organism evidence="16 17">
    <name type="scientific">Panacagrimonas perspica</name>
    <dbReference type="NCBI Taxonomy" id="381431"/>
    <lineage>
        <taxon>Bacteria</taxon>
        <taxon>Pseudomonadati</taxon>
        <taxon>Pseudomonadota</taxon>
        <taxon>Gammaproteobacteria</taxon>
        <taxon>Nevskiales</taxon>
        <taxon>Nevskiaceae</taxon>
        <taxon>Panacagrimonas</taxon>
    </lineage>
</organism>
<comment type="caution">
    <text evidence="16">The sequence shown here is derived from an EMBL/GenBank/DDBJ whole genome shotgun (WGS) entry which is preliminary data.</text>
</comment>
<evidence type="ECO:0000256" key="6">
    <source>
        <dbReference type="ARBA" id="ARBA00022679"/>
    </source>
</evidence>
<feature type="transmembrane region" description="Helical" evidence="14">
    <location>
        <begin position="64"/>
        <end position="84"/>
    </location>
</feature>
<keyword evidence="8 14" id="KW-1133">Transmembrane helix</keyword>
<feature type="transmembrane region" description="Helical" evidence="14">
    <location>
        <begin position="273"/>
        <end position="290"/>
    </location>
</feature>
<dbReference type="PANTHER" id="PTHR34697:SF2">
    <property type="entry name" value="PHOSPHATIDYLGLYCEROL LYSYLTRANSFERASE"/>
    <property type="match status" value="1"/>
</dbReference>
<dbReference type="Proteomes" id="UP000295341">
    <property type="component" value="Unassembled WGS sequence"/>
</dbReference>
<feature type="transmembrane region" description="Helical" evidence="14">
    <location>
        <begin position="104"/>
        <end position="125"/>
    </location>
</feature>
<accession>A0A4R7PFP9</accession>
<name>A0A4R7PFP9_9GAMM</name>
<feature type="transmembrane region" description="Helical" evidence="14">
    <location>
        <begin position="179"/>
        <end position="199"/>
    </location>
</feature>